<dbReference type="InterPro" id="IPR000905">
    <property type="entry name" value="Gcp-like_dom"/>
</dbReference>
<evidence type="ECO:0000256" key="7">
    <source>
        <dbReference type="ARBA" id="ARBA00048117"/>
    </source>
</evidence>
<comment type="similarity">
    <text evidence="8">Belongs to the KAE1 / TsaD family.</text>
</comment>
<keyword evidence="6 8" id="KW-0012">Acyltransferase</keyword>
<evidence type="ECO:0000256" key="1">
    <source>
        <dbReference type="ARBA" id="ARBA00022490"/>
    </source>
</evidence>
<evidence type="ECO:0000313" key="11">
    <source>
        <dbReference type="Proteomes" id="UP000320679"/>
    </source>
</evidence>
<dbReference type="EC" id="2.3.1.234" evidence="8"/>
<dbReference type="PANTHER" id="PTHR11735">
    <property type="entry name" value="TRNA N6-ADENOSINE THREONYLCARBAMOYLTRANSFERASE"/>
    <property type="match status" value="1"/>
</dbReference>
<reference evidence="10 11" key="1">
    <citation type="submission" date="2019-03" db="EMBL/GenBank/DDBJ databases">
        <title>Metabolic potential of uncultured bacteria and archaea associated with petroleum seepage in deep-sea sediments.</title>
        <authorList>
            <person name="Dong X."/>
            <person name="Hubert C."/>
        </authorList>
    </citation>
    <scope>NUCLEOTIDE SEQUENCE [LARGE SCALE GENOMIC DNA]</scope>
    <source>
        <strain evidence="10">E29_bin78</strain>
    </source>
</reference>
<comment type="caution">
    <text evidence="10">The sequence shown here is derived from an EMBL/GenBank/DDBJ whole genome shotgun (WGS) entry which is preliminary data.</text>
</comment>
<dbReference type="PRINTS" id="PR00789">
    <property type="entry name" value="OSIALOPTASE"/>
</dbReference>
<comment type="catalytic activity">
    <reaction evidence="7 8">
        <text>L-threonylcarbamoyladenylate + adenosine(37) in tRNA = N(6)-L-threonylcarbamoyladenosine(37) in tRNA + AMP + H(+)</text>
        <dbReference type="Rhea" id="RHEA:37059"/>
        <dbReference type="Rhea" id="RHEA-COMP:10162"/>
        <dbReference type="Rhea" id="RHEA-COMP:10163"/>
        <dbReference type="ChEBI" id="CHEBI:15378"/>
        <dbReference type="ChEBI" id="CHEBI:73682"/>
        <dbReference type="ChEBI" id="CHEBI:74411"/>
        <dbReference type="ChEBI" id="CHEBI:74418"/>
        <dbReference type="ChEBI" id="CHEBI:456215"/>
        <dbReference type="EC" id="2.3.1.234"/>
    </reaction>
</comment>
<dbReference type="PANTHER" id="PTHR11735:SF6">
    <property type="entry name" value="TRNA N6-ADENOSINE THREONYLCARBAMOYLTRANSFERASE, MITOCHONDRIAL"/>
    <property type="match status" value="1"/>
</dbReference>
<feature type="domain" description="Gcp-like" evidence="9">
    <location>
        <begin position="24"/>
        <end position="307"/>
    </location>
</feature>
<evidence type="ECO:0000256" key="5">
    <source>
        <dbReference type="ARBA" id="ARBA00023004"/>
    </source>
</evidence>
<dbReference type="InterPro" id="IPR017861">
    <property type="entry name" value="KAE1/TsaD"/>
</dbReference>
<keyword evidence="3 8" id="KW-0819">tRNA processing</keyword>
<keyword evidence="5 8" id="KW-0408">Iron</keyword>
<name>A0A523UZL9_UNCAE</name>
<dbReference type="Proteomes" id="UP000320679">
    <property type="component" value="Unassembled WGS sequence"/>
</dbReference>
<protein>
    <recommendedName>
        <fullName evidence="8">tRNA N6-adenosine threonylcarbamoyltransferase</fullName>
        <ecNumber evidence="8">2.3.1.234</ecNumber>
    </recommendedName>
    <alternativeName>
        <fullName evidence="8">N6-L-threonylcarbamoyladenine synthase</fullName>
        <shortName evidence="8">t(6)A synthase</shortName>
    </alternativeName>
    <alternativeName>
        <fullName evidence="8">t(6)A37 threonylcarbamoyladenosine biosynthesis protein TsaD</fullName>
    </alternativeName>
    <alternativeName>
        <fullName evidence="8">tRNA threonylcarbamoyladenosine biosynthesis protein TsaD</fullName>
    </alternativeName>
</protein>
<keyword evidence="1 8" id="KW-0963">Cytoplasm</keyword>
<dbReference type="Pfam" id="PF00814">
    <property type="entry name" value="TsaD"/>
    <property type="match status" value="1"/>
</dbReference>
<feature type="binding site" evidence="8">
    <location>
        <position position="167"/>
    </location>
    <ligand>
        <name>substrate</name>
    </ligand>
</feature>
<evidence type="ECO:0000256" key="2">
    <source>
        <dbReference type="ARBA" id="ARBA00022679"/>
    </source>
</evidence>
<feature type="binding site" evidence="8">
    <location>
        <position position="115"/>
    </location>
    <ligand>
        <name>Fe cation</name>
        <dbReference type="ChEBI" id="CHEBI:24875"/>
    </ligand>
</feature>
<evidence type="ECO:0000313" key="10">
    <source>
        <dbReference type="EMBL" id="TET47910.1"/>
    </source>
</evidence>
<evidence type="ECO:0000256" key="4">
    <source>
        <dbReference type="ARBA" id="ARBA00022723"/>
    </source>
</evidence>
<dbReference type="FunFam" id="3.30.420.40:FF:000012">
    <property type="entry name" value="tRNA N6-adenosine threonylcarbamoyltransferase"/>
    <property type="match status" value="1"/>
</dbReference>
<dbReference type="GO" id="GO:0005506">
    <property type="term" value="F:iron ion binding"/>
    <property type="evidence" value="ECO:0007669"/>
    <property type="project" value="UniProtKB-UniRule"/>
</dbReference>
<dbReference type="NCBIfam" id="TIGR03723">
    <property type="entry name" value="T6A_TsaD_YgjD"/>
    <property type="match status" value="1"/>
</dbReference>
<dbReference type="SUPFAM" id="SSF53067">
    <property type="entry name" value="Actin-like ATPase domain"/>
    <property type="match status" value="1"/>
</dbReference>
<dbReference type="GO" id="GO:0061711">
    <property type="term" value="F:tRNA N(6)-L-threonylcarbamoyladenine synthase activity"/>
    <property type="evidence" value="ECO:0007669"/>
    <property type="project" value="UniProtKB-EC"/>
</dbReference>
<comment type="function">
    <text evidence="8">Required for the formation of a threonylcarbamoyl group on adenosine at position 37 (t(6)A37) in tRNAs that read codons beginning with adenine. Is involved in the transfer of the threonylcarbamoyl moiety of threonylcarbamoyl-AMP (TC-AMP) to the N6 group of A37, together with TsaE and TsaB. TsaD likely plays a direct catalytic role in this reaction.</text>
</comment>
<comment type="subcellular location">
    <subcellularLocation>
        <location evidence="8">Cytoplasm</location>
    </subcellularLocation>
</comment>
<dbReference type="EMBL" id="SOJK01000068">
    <property type="protein sequence ID" value="TET47910.1"/>
    <property type="molecule type" value="Genomic_DNA"/>
</dbReference>
<dbReference type="GO" id="GO:0005737">
    <property type="term" value="C:cytoplasm"/>
    <property type="evidence" value="ECO:0007669"/>
    <property type="project" value="UniProtKB-SubCell"/>
</dbReference>
<feature type="binding site" evidence="8">
    <location>
        <position position="180"/>
    </location>
    <ligand>
        <name>substrate</name>
    </ligand>
</feature>
<dbReference type="CDD" id="cd24133">
    <property type="entry name" value="ASKHA_NBD_TsaD_bac"/>
    <property type="match status" value="1"/>
</dbReference>
<evidence type="ECO:0000256" key="8">
    <source>
        <dbReference type="HAMAP-Rule" id="MF_01445"/>
    </source>
</evidence>
<dbReference type="InterPro" id="IPR017860">
    <property type="entry name" value="Peptidase_M22_CS"/>
</dbReference>
<keyword evidence="4 8" id="KW-0479">Metal-binding</keyword>
<evidence type="ECO:0000256" key="3">
    <source>
        <dbReference type="ARBA" id="ARBA00022694"/>
    </source>
</evidence>
<accession>A0A523UZL9</accession>
<feature type="binding site" evidence="8">
    <location>
        <position position="184"/>
    </location>
    <ligand>
        <name>substrate</name>
    </ligand>
</feature>
<dbReference type="InterPro" id="IPR022450">
    <property type="entry name" value="TsaD"/>
</dbReference>
<dbReference type="HAMAP" id="MF_01445">
    <property type="entry name" value="TsaD"/>
    <property type="match status" value="1"/>
</dbReference>
<keyword evidence="2 8" id="KW-0808">Transferase</keyword>
<proteinExistence type="inferred from homology"/>
<feature type="binding site" evidence="8">
    <location>
        <position position="111"/>
    </location>
    <ligand>
        <name>Fe cation</name>
        <dbReference type="ChEBI" id="CHEBI:24875"/>
    </ligand>
</feature>
<dbReference type="Gene3D" id="3.30.420.40">
    <property type="match status" value="2"/>
</dbReference>
<dbReference type="PROSITE" id="PS01016">
    <property type="entry name" value="GLYCOPROTEASE"/>
    <property type="match status" value="1"/>
</dbReference>
<dbReference type="AlphaFoldDB" id="A0A523UZL9"/>
<feature type="binding site" evidence="8">
    <location>
        <position position="301"/>
    </location>
    <ligand>
        <name>Fe cation</name>
        <dbReference type="ChEBI" id="CHEBI:24875"/>
    </ligand>
</feature>
<dbReference type="NCBIfam" id="TIGR00329">
    <property type="entry name" value="gcp_kae1"/>
    <property type="match status" value="1"/>
</dbReference>
<evidence type="ECO:0000259" key="9">
    <source>
        <dbReference type="Pfam" id="PF00814"/>
    </source>
</evidence>
<sequence>MVILGIETSCDETAAAVVEDGKRIFSNVVSSQIEMHRQFGGIVPEVASRSHVEKIVPVIKQALIEAQMELEDLDGIAVTFGPGLLGSLLVGLTVAKGMSYGLRVPLIGINHLEAHLYANFLSHPHLRPPFVGLVISGGHTELIFLSGKGNYQVLGATRDDAVGEAFDKVAKILNLGYPGGPVIERVAREGRPHTIPLPSIHFKEDTFDFSFSGIKTAVLYYVMDLEKKGASIPTADLAASFQTKVAEIIAERIFRAASLKKVKRIVLGGGVSSNLFLRSFMQKEKPKDLKIFFPPPSLCTDNAAMIAACAYPKMREELTSPPSLDVQPNLGF</sequence>
<dbReference type="InterPro" id="IPR043129">
    <property type="entry name" value="ATPase_NBD"/>
</dbReference>
<feature type="binding site" evidence="8">
    <location>
        <begin position="134"/>
        <end position="138"/>
    </location>
    <ligand>
        <name>substrate</name>
    </ligand>
</feature>
<dbReference type="GO" id="GO:0002949">
    <property type="term" value="P:tRNA threonylcarbamoyladenosine modification"/>
    <property type="evidence" value="ECO:0007669"/>
    <property type="project" value="UniProtKB-UniRule"/>
</dbReference>
<evidence type="ECO:0000256" key="6">
    <source>
        <dbReference type="ARBA" id="ARBA00023315"/>
    </source>
</evidence>
<comment type="cofactor">
    <cofactor evidence="8">
        <name>Fe(2+)</name>
        <dbReference type="ChEBI" id="CHEBI:29033"/>
    </cofactor>
    <text evidence="8">Binds 1 Fe(2+) ion per subunit.</text>
</comment>
<dbReference type="FunFam" id="3.30.420.40:FF:000040">
    <property type="entry name" value="tRNA N6-adenosine threonylcarbamoyltransferase"/>
    <property type="match status" value="1"/>
</dbReference>
<gene>
    <name evidence="8 10" type="primary">tsaD</name>
    <name evidence="10" type="ORF">E3J59_01490</name>
</gene>
<organism evidence="10 11">
    <name type="scientific">Aerophobetes bacterium</name>
    <dbReference type="NCBI Taxonomy" id="2030807"/>
    <lineage>
        <taxon>Bacteria</taxon>
        <taxon>Candidatus Aerophobota</taxon>
    </lineage>
</organism>
<feature type="binding site" evidence="8">
    <location>
        <position position="274"/>
    </location>
    <ligand>
        <name>substrate</name>
    </ligand>
</feature>